<reference evidence="1" key="1">
    <citation type="submission" date="2023-10" db="EMBL/GenBank/DDBJ databases">
        <authorList>
            <person name="Rodriguez Cubillos JULIANA M."/>
            <person name="De Vega J."/>
        </authorList>
    </citation>
    <scope>NUCLEOTIDE SEQUENCE</scope>
</reference>
<sequence>MYKSKLQELCQRRQWRLPRYSFTKAGPPHNPSFKGSVSVNGVTFTSSNTFNSSKEAHNHAAMKAFLDFSSPPSGSSIPNNKYGPDPKEKVEAAKPQETQVPPQSRVILTDMDRSSKLQQQNNTRKNDLDPPVFTIKAEGPPHDIHHKAIVVIDGKSFEIPTFFNTRKEAEEGATKIVDMFQQASVVEESFPFKSLLLELTEREGFSNPTYKTTQIGSPHMPNFFSTVEVQGLEFHGKASRSKKQAEHDAAQIAYIALKECGLQMYASFSSPAKENEAEKSPLESDIVKSIQKLNPEDEVLVDKEILPTNIKMNKDMPNESFPVPPNKKMKTSNMCPSSSPTERLCAKISESKTSSYQLSDRLKVYTSYPDIVFPKGITVLPIAEDKWVSVSLEFPNEKDF</sequence>
<evidence type="ECO:0000313" key="1">
    <source>
        <dbReference type="EMBL" id="CAJ2668606.1"/>
    </source>
</evidence>
<protein>
    <submittedName>
        <fullName evidence="1">Uncharacterized protein</fullName>
    </submittedName>
</protein>
<accession>A0ACB0LH53</accession>
<gene>
    <name evidence="1" type="ORF">MILVUS5_LOCUS32970</name>
</gene>
<keyword evidence="2" id="KW-1185">Reference proteome</keyword>
<name>A0ACB0LH53_TRIPR</name>
<dbReference type="Proteomes" id="UP001177021">
    <property type="component" value="Unassembled WGS sequence"/>
</dbReference>
<evidence type="ECO:0000313" key="2">
    <source>
        <dbReference type="Proteomes" id="UP001177021"/>
    </source>
</evidence>
<dbReference type="EMBL" id="CASHSV030000513">
    <property type="protein sequence ID" value="CAJ2668606.1"/>
    <property type="molecule type" value="Genomic_DNA"/>
</dbReference>
<comment type="caution">
    <text evidence="1">The sequence shown here is derived from an EMBL/GenBank/DDBJ whole genome shotgun (WGS) entry which is preliminary data.</text>
</comment>
<organism evidence="1 2">
    <name type="scientific">Trifolium pratense</name>
    <name type="common">Red clover</name>
    <dbReference type="NCBI Taxonomy" id="57577"/>
    <lineage>
        <taxon>Eukaryota</taxon>
        <taxon>Viridiplantae</taxon>
        <taxon>Streptophyta</taxon>
        <taxon>Embryophyta</taxon>
        <taxon>Tracheophyta</taxon>
        <taxon>Spermatophyta</taxon>
        <taxon>Magnoliopsida</taxon>
        <taxon>eudicotyledons</taxon>
        <taxon>Gunneridae</taxon>
        <taxon>Pentapetalae</taxon>
        <taxon>rosids</taxon>
        <taxon>fabids</taxon>
        <taxon>Fabales</taxon>
        <taxon>Fabaceae</taxon>
        <taxon>Papilionoideae</taxon>
        <taxon>50 kb inversion clade</taxon>
        <taxon>NPAAA clade</taxon>
        <taxon>Hologalegina</taxon>
        <taxon>IRL clade</taxon>
        <taxon>Trifolieae</taxon>
        <taxon>Trifolium</taxon>
    </lineage>
</organism>
<proteinExistence type="predicted"/>